<keyword evidence="2" id="KW-1185">Reference proteome</keyword>
<protein>
    <submittedName>
        <fullName evidence="1">Uncharacterized protein</fullName>
    </submittedName>
</protein>
<evidence type="ECO:0000313" key="1">
    <source>
        <dbReference type="EMBL" id="VEP12615.1"/>
    </source>
</evidence>
<evidence type="ECO:0000313" key="2">
    <source>
        <dbReference type="Proteomes" id="UP000320055"/>
    </source>
</evidence>
<dbReference type="Proteomes" id="UP000320055">
    <property type="component" value="Unassembled WGS sequence"/>
</dbReference>
<sequence length="43" mass="5235">MQFFYHINNQMIINLRLILSYIKTGFKNFYLVSLFTFSRAIEV</sequence>
<dbReference type="EMBL" id="CAACVJ010000064">
    <property type="protein sequence ID" value="VEP12615.1"/>
    <property type="molecule type" value="Genomic_DNA"/>
</dbReference>
<dbReference type="AlphaFoldDB" id="A0A563VMV2"/>
<proteinExistence type="predicted"/>
<organism evidence="1 2">
    <name type="scientific">Hyella patelloides LEGE 07179</name>
    <dbReference type="NCBI Taxonomy" id="945734"/>
    <lineage>
        <taxon>Bacteria</taxon>
        <taxon>Bacillati</taxon>
        <taxon>Cyanobacteriota</taxon>
        <taxon>Cyanophyceae</taxon>
        <taxon>Pleurocapsales</taxon>
        <taxon>Hyellaceae</taxon>
        <taxon>Hyella</taxon>
    </lineage>
</organism>
<accession>A0A563VMV2</accession>
<gene>
    <name evidence="1" type="ORF">H1P_1560015</name>
</gene>
<name>A0A563VMV2_9CYAN</name>
<reference evidence="1 2" key="1">
    <citation type="submission" date="2019-01" db="EMBL/GenBank/DDBJ databases">
        <authorList>
            <person name="Brito A."/>
        </authorList>
    </citation>
    <scope>NUCLEOTIDE SEQUENCE [LARGE SCALE GENOMIC DNA]</scope>
    <source>
        <strain evidence="1">1</strain>
    </source>
</reference>